<dbReference type="AlphaFoldDB" id="A0A8H6X3R9"/>
<sequence>MSVEELQARIDKLAADIDLQREVLKQLESSKSAAQGQLNAIRDPMARLPLEISSMIFLRCLPRSHPKPTARTAPMLLLNVCHAWTDIALSIPVLWTAIHIDFQGVELLRTWLQRARNYALSVSLRRCLDSRVVSVLRQFARQLKHLKIYDEELNDLDLAGAQSFSFLKTLTFGALLDAEEDLNSFDLDHIMGLMRLTPNLAECTFHNVHVDSSEDNDEDNKELIVLPRLLCLKFGRTTDVGNLAGEDSILRHLVLPAVKTLALPFSGISSTDFLFFLKRSLPPLQKLVLGDGCIQLHFSQLAESLLLVLSLVHLELGVGRNAVLVDHLLSELAASPHFLPNLHTLKVLFNSPPIFDALCQMVFHVLSARCPQLACIDIRAAHSIYFGVDAEVRDGLRKFAAQGIDIYIGDHTHNFISL</sequence>
<dbReference type="SUPFAM" id="SSF52047">
    <property type="entry name" value="RNI-like"/>
    <property type="match status" value="1"/>
</dbReference>
<reference evidence="2" key="1">
    <citation type="submission" date="2020-05" db="EMBL/GenBank/DDBJ databases">
        <title>Mycena genomes resolve the evolution of fungal bioluminescence.</title>
        <authorList>
            <person name="Tsai I.J."/>
        </authorList>
    </citation>
    <scope>NUCLEOTIDE SEQUENCE</scope>
    <source>
        <strain evidence="2">CCC161011</strain>
    </source>
</reference>
<evidence type="ECO:0000313" key="3">
    <source>
        <dbReference type="Proteomes" id="UP000620124"/>
    </source>
</evidence>
<proteinExistence type="predicted"/>
<dbReference type="EMBL" id="JACAZI010000029">
    <property type="protein sequence ID" value="KAF7333481.1"/>
    <property type="molecule type" value="Genomic_DNA"/>
</dbReference>
<evidence type="ECO:0000256" key="1">
    <source>
        <dbReference type="SAM" id="Coils"/>
    </source>
</evidence>
<feature type="coiled-coil region" evidence="1">
    <location>
        <begin position="3"/>
        <end position="30"/>
    </location>
</feature>
<gene>
    <name evidence="2" type="ORF">MVEN_02364300</name>
</gene>
<dbReference type="Gene3D" id="3.80.10.10">
    <property type="entry name" value="Ribonuclease Inhibitor"/>
    <property type="match status" value="1"/>
</dbReference>
<keyword evidence="1" id="KW-0175">Coiled coil</keyword>
<dbReference type="Proteomes" id="UP000620124">
    <property type="component" value="Unassembled WGS sequence"/>
</dbReference>
<accession>A0A8H6X3R9</accession>
<dbReference type="OrthoDB" id="2997146at2759"/>
<dbReference type="InterPro" id="IPR032675">
    <property type="entry name" value="LRR_dom_sf"/>
</dbReference>
<evidence type="ECO:0000313" key="2">
    <source>
        <dbReference type="EMBL" id="KAF7333481.1"/>
    </source>
</evidence>
<comment type="caution">
    <text evidence="2">The sequence shown here is derived from an EMBL/GenBank/DDBJ whole genome shotgun (WGS) entry which is preliminary data.</text>
</comment>
<keyword evidence="3" id="KW-1185">Reference proteome</keyword>
<protein>
    <submittedName>
        <fullName evidence="2">F-box domain-containing protein</fullName>
    </submittedName>
</protein>
<organism evidence="2 3">
    <name type="scientific">Mycena venus</name>
    <dbReference type="NCBI Taxonomy" id="2733690"/>
    <lineage>
        <taxon>Eukaryota</taxon>
        <taxon>Fungi</taxon>
        <taxon>Dikarya</taxon>
        <taxon>Basidiomycota</taxon>
        <taxon>Agaricomycotina</taxon>
        <taxon>Agaricomycetes</taxon>
        <taxon>Agaricomycetidae</taxon>
        <taxon>Agaricales</taxon>
        <taxon>Marasmiineae</taxon>
        <taxon>Mycenaceae</taxon>
        <taxon>Mycena</taxon>
    </lineage>
</organism>
<name>A0A8H6X3R9_9AGAR</name>